<name>A0A410PVC1_9FIRM</name>
<accession>A0A410PVC1</accession>
<comment type="similarity">
    <text evidence="2 8">Belongs to the PHP hydrolase family. HisK subfamily.</text>
</comment>
<evidence type="ECO:0000256" key="2">
    <source>
        <dbReference type="ARBA" id="ARBA00009152"/>
    </source>
</evidence>
<dbReference type="InterPro" id="IPR004013">
    <property type="entry name" value="PHP_dom"/>
</dbReference>
<feature type="domain" description="Polymerase/histidinol phosphatase N-terminal" evidence="9">
    <location>
        <begin position="2"/>
        <end position="84"/>
    </location>
</feature>
<evidence type="ECO:0000256" key="8">
    <source>
        <dbReference type="RuleBase" id="RU366003"/>
    </source>
</evidence>
<dbReference type="InterPro" id="IPR003141">
    <property type="entry name" value="Pol/His_phosphatase_N"/>
</dbReference>
<dbReference type="Proteomes" id="UP000287601">
    <property type="component" value="Chromosome"/>
</dbReference>
<protein>
    <recommendedName>
        <fullName evidence="3 8">Histidinol-phosphatase</fullName>
        <shortName evidence="8">HolPase</shortName>
        <ecNumber evidence="3 8">3.1.3.15</ecNumber>
    </recommendedName>
</protein>
<dbReference type="GO" id="GO:0004401">
    <property type="term" value="F:histidinol-phosphatase activity"/>
    <property type="evidence" value="ECO:0007669"/>
    <property type="project" value="UniProtKB-UniRule"/>
</dbReference>
<dbReference type="SUPFAM" id="SSF89550">
    <property type="entry name" value="PHP domain-like"/>
    <property type="match status" value="1"/>
</dbReference>
<keyword evidence="6 8" id="KW-0368">Histidine biosynthesis</keyword>
<comment type="catalytic activity">
    <reaction evidence="7 8">
        <text>L-histidinol phosphate + H2O = L-histidinol + phosphate</text>
        <dbReference type="Rhea" id="RHEA:14465"/>
        <dbReference type="ChEBI" id="CHEBI:15377"/>
        <dbReference type="ChEBI" id="CHEBI:43474"/>
        <dbReference type="ChEBI" id="CHEBI:57699"/>
        <dbReference type="ChEBI" id="CHEBI:57980"/>
        <dbReference type="EC" id="3.1.3.15"/>
    </reaction>
</comment>
<dbReference type="EMBL" id="CP035281">
    <property type="protein sequence ID" value="QAT42892.1"/>
    <property type="molecule type" value="Genomic_DNA"/>
</dbReference>
<dbReference type="InterPro" id="IPR010140">
    <property type="entry name" value="Histidinol_P_phosphatase_HisJ"/>
</dbReference>
<dbReference type="Gene3D" id="3.20.20.140">
    <property type="entry name" value="Metal-dependent hydrolases"/>
    <property type="match status" value="1"/>
</dbReference>
<evidence type="ECO:0000256" key="6">
    <source>
        <dbReference type="ARBA" id="ARBA00023102"/>
    </source>
</evidence>
<evidence type="ECO:0000256" key="4">
    <source>
        <dbReference type="ARBA" id="ARBA00022605"/>
    </source>
</evidence>
<dbReference type="AlphaFoldDB" id="A0A410PVC1"/>
<dbReference type="KEGG" id="amij:EQM06_06385"/>
<dbReference type="SMART" id="SM00481">
    <property type="entry name" value="POLIIIAc"/>
    <property type="match status" value="1"/>
</dbReference>
<dbReference type="EC" id="3.1.3.15" evidence="3 8"/>
<evidence type="ECO:0000256" key="7">
    <source>
        <dbReference type="ARBA" id="ARBA00049158"/>
    </source>
</evidence>
<dbReference type="PANTHER" id="PTHR21039:SF0">
    <property type="entry name" value="HISTIDINOL-PHOSPHATASE"/>
    <property type="match status" value="1"/>
</dbReference>
<evidence type="ECO:0000256" key="3">
    <source>
        <dbReference type="ARBA" id="ARBA00013085"/>
    </source>
</evidence>
<comment type="pathway">
    <text evidence="1 8">Amino-acid biosynthesis; L-histidine biosynthesis; L-histidine from 5-phospho-alpha-D-ribose 1-diphosphate: step 8/9.</text>
</comment>
<sequence length="266" mass="31068">MYDYHTHSSFSDDCVIPAEDMIQAAIQKGVKELAITDHYDPDYPDPQYPFVIDFNKYHDTLLKVEKTYKNQIKIIKGLEIGIQHGETLEKCKTAAKAFPYDFLIGSFHCTDHKDLYTGYFTEGVDIPKAFERYYEYAYECLKSYTDFDVMGHINVVDRYVPFDQIPKYKPYMDMIHDILKRLIENGKGIEFNSSCYRYLKNGRTTPTLEILSLYRKLGGEIITFGSDSHDPACIADHYNEVMELLKSIGFHYISTFENREVHFVRI</sequence>
<gene>
    <name evidence="10" type="ORF">EQM06_06385</name>
</gene>
<proteinExistence type="inferred from homology"/>
<dbReference type="PANTHER" id="PTHR21039">
    <property type="entry name" value="HISTIDINOL PHOSPHATASE-RELATED"/>
    <property type="match status" value="1"/>
</dbReference>
<keyword evidence="4 8" id="KW-0028">Amino-acid biosynthesis</keyword>
<evidence type="ECO:0000259" key="9">
    <source>
        <dbReference type="SMART" id="SM00481"/>
    </source>
</evidence>
<dbReference type="GO" id="GO:0005737">
    <property type="term" value="C:cytoplasm"/>
    <property type="evidence" value="ECO:0007669"/>
    <property type="project" value="TreeGrafter"/>
</dbReference>
<dbReference type="GO" id="GO:0000105">
    <property type="term" value="P:L-histidine biosynthetic process"/>
    <property type="evidence" value="ECO:0007669"/>
    <property type="project" value="UniProtKB-UniRule"/>
</dbReference>
<dbReference type="OrthoDB" id="9775255at2"/>
<dbReference type="InterPro" id="IPR016195">
    <property type="entry name" value="Pol/histidinol_Pase-like"/>
</dbReference>
<keyword evidence="11" id="KW-1185">Reference proteome</keyword>
<evidence type="ECO:0000256" key="5">
    <source>
        <dbReference type="ARBA" id="ARBA00022801"/>
    </source>
</evidence>
<organism evidence="10 11">
    <name type="scientific">Aminipila luticellarii</name>
    <dbReference type="NCBI Taxonomy" id="2507160"/>
    <lineage>
        <taxon>Bacteria</taxon>
        <taxon>Bacillati</taxon>
        <taxon>Bacillota</taxon>
        <taxon>Clostridia</taxon>
        <taxon>Peptostreptococcales</taxon>
        <taxon>Anaerovoracaceae</taxon>
        <taxon>Aminipila</taxon>
    </lineage>
</organism>
<evidence type="ECO:0000313" key="11">
    <source>
        <dbReference type="Proteomes" id="UP000287601"/>
    </source>
</evidence>
<dbReference type="UniPathway" id="UPA00031">
    <property type="reaction ID" value="UER00013"/>
</dbReference>
<dbReference type="Pfam" id="PF02811">
    <property type="entry name" value="PHP"/>
    <property type="match status" value="1"/>
</dbReference>
<reference evidence="10 11" key="1">
    <citation type="submission" date="2019-01" db="EMBL/GenBank/DDBJ databases">
        <title>Draft genomes of a novel of Aminipila strains.</title>
        <authorList>
            <person name="Ma S."/>
        </authorList>
    </citation>
    <scope>NUCLEOTIDE SEQUENCE [LARGE SCALE GENOMIC DNA]</scope>
    <source>
        <strain evidence="11">JN-39</strain>
    </source>
</reference>
<dbReference type="NCBIfam" id="TIGR01856">
    <property type="entry name" value="hisJ_fam"/>
    <property type="match status" value="1"/>
</dbReference>
<keyword evidence="5 8" id="KW-0378">Hydrolase</keyword>
<evidence type="ECO:0000313" key="10">
    <source>
        <dbReference type="EMBL" id="QAT42892.1"/>
    </source>
</evidence>
<dbReference type="RefSeq" id="WP_128745541.1">
    <property type="nucleotide sequence ID" value="NZ_CP035281.1"/>
</dbReference>
<evidence type="ECO:0000256" key="1">
    <source>
        <dbReference type="ARBA" id="ARBA00004970"/>
    </source>
</evidence>